<dbReference type="Proteomes" id="UP001144280">
    <property type="component" value="Unassembled WGS sequence"/>
</dbReference>
<accession>A0ABQ5RCH6</accession>
<evidence type="ECO:0008006" key="3">
    <source>
        <dbReference type="Google" id="ProtNLM"/>
    </source>
</evidence>
<reference evidence="1" key="1">
    <citation type="submission" date="2022-12" db="EMBL/GenBank/DDBJ databases">
        <title>New Phytohabitans aurantiacus sp. RD004123 nov., an actinomycete isolated from soil.</title>
        <authorList>
            <person name="Triningsih D.W."/>
            <person name="Harunari E."/>
            <person name="Igarashi Y."/>
        </authorList>
    </citation>
    <scope>NUCLEOTIDE SEQUENCE</scope>
    <source>
        <strain evidence="1">RD004123</strain>
    </source>
</reference>
<dbReference type="EMBL" id="BSDI01000114">
    <property type="protein sequence ID" value="GLI03933.1"/>
    <property type="molecule type" value="Genomic_DNA"/>
</dbReference>
<organism evidence="1 2">
    <name type="scientific">Phytohabitans aurantiacus</name>
    <dbReference type="NCBI Taxonomy" id="3016789"/>
    <lineage>
        <taxon>Bacteria</taxon>
        <taxon>Bacillati</taxon>
        <taxon>Actinomycetota</taxon>
        <taxon>Actinomycetes</taxon>
        <taxon>Micromonosporales</taxon>
        <taxon>Micromonosporaceae</taxon>
    </lineage>
</organism>
<sequence length="81" mass="9611">MIKDGERMGYKPRAVLPDLPAFRIHRHLRGDPRKQMVDDVRPPLAIHAFTYNSLYKWVNDEALIRRKFHQRVPRKGTKGTF</sequence>
<evidence type="ECO:0000313" key="2">
    <source>
        <dbReference type="Proteomes" id="UP001144280"/>
    </source>
</evidence>
<proteinExistence type="predicted"/>
<gene>
    <name evidence="1" type="ORF">Pa4123_92140</name>
</gene>
<comment type="caution">
    <text evidence="1">The sequence shown here is derived from an EMBL/GenBank/DDBJ whole genome shotgun (WGS) entry which is preliminary data.</text>
</comment>
<evidence type="ECO:0000313" key="1">
    <source>
        <dbReference type="EMBL" id="GLI03933.1"/>
    </source>
</evidence>
<protein>
    <recommendedName>
        <fullName evidence="3">Transposase</fullName>
    </recommendedName>
</protein>
<name>A0ABQ5RCH6_9ACTN</name>
<keyword evidence="2" id="KW-1185">Reference proteome</keyword>